<sequence length="66" mass="7171">GWSDVREMRDGADHRAAAGESAGAGARCRMDPRLEKATGPFTDERFDGVPKRIAPRRRGYEKAGPG</sequence>
<organism evidence="2 3">
    <name type="scientific">Phocaeicola coprocola DSM 17136</name>
    <dbReference type="NCBI Taxonomy" id="470145"/>
    <lineage>
        <taxon>Bacteria</taxon>
        <taxon>Pseudomonadati</taxon>
        <taxon>Bacteroidota</taxon>
        <taxon>Bacteroidia</taxon>
        <taxon>Bacteroidales</taxon>
        <taxon>Bacteroidaceae</taxon>
        <taxon>Phocaeicola</taxon>
    </lineage>
</organism>
<name>B3JGG9_9BACT</name>
<evidence type="ECO:0000313" key="2">
    <source>
        <dbReference type="EMBL" id="EDV01941.1"/>
    </source>
</evidence>
<dbReference type="EMBL" id="ABIY02000066">
    <property type="protein sequence ID" value="EDV01941.1"/>
    <property type="molecule type" value="Genomic_DNA"/>
</dbReference>
<proteinExistence type="predicted"/>
<feature type="compositionally biased region" description="Basic and acidic residues" evidence="1">
    <location>
        <begin position="28"/>
        <end position="47"/>
    </location>
</feature>
<evidence type="ECO:0000313" key="3">
    <source>
        <dbReference type="Proteomes" id="UP000003146"/>
    </source>
</evidence>
<feature type="compositionally biased region" description="Basic and acidic residues" evidence="1">
    <location>
        <begin position="1"/>
        <end position="17"/>
    </location>
</feature>
<reference evidence="2 3" key="2">
    <citation type="submission" date="2008-04" db="EMBL/GenBank/DDBJ databases">
        <authorList>
            <person name="Fulton L."/>
            <person name="Clifton S."/>
            <person name="Fulton B."/>
            <person name="Xu J."/>
            <person name="Minx P."/>
            <person name="Pepin K.H."/>
            <person name="Johnson M."/>
            <person name="Thiruvilangam P."/>
            <person name="Bhonagiri V."/>
            <person name="Nash W.E."/>
            <person name="Mardis E.R."/>
            <person name="Wilson R.K."/>
        </authorList>
    </citation>
    <scope>NUCLEOTIDE SEQUENCE [LARGE SCALE GENOMIC DNA]</scope>
    <source>
        <strain evidence="2 3">DSM 17136</strain>
    </source>
</reference>
<comment type="caution">
    <text evidence="2">The sequence shown here is derived from an EMBL/GenBank/DDBJ whole genome shotgun (WGS) entry which is preliminary data.</text>
</comment>
<dbReference type="AlphaFoldDB" id="B3JGG9"/>
<accession>B3JGG9</accession>
<feature type="non-terminal residue" evidence="2">
    <location>
        <position position="1"/>
    </location>
</feature>
<reference evidence="2 3" key="1">
    <citation type="submission" date="2008-04" db="EMBL/GenBank/DDBJ databases">
        <title>Draft genome sequence of Bacteroides coprocola (DSM 17136).</title>
        <authorList>
            <person name="Sudarsanam P."/>
            <person name="Ley R."/>
            <person name="Guruge J."/>
            <person name="Turnbaugh P.J."/>
            <person name="Mahowald M."/>
            <person name="Liep D."/>
            <person name="Gordon J."/>
        </authorList>
    </citation>
    <scope>NUCLEOTIDE SEQUENCE [LARGE SCALE GENOMIC DNA]</scope>
    <source>
        <strain evidence="2 3">DSM 17136</strain>
    </source>
</reference>
<dbReference type="Proteomes" id="UP000003146">
    <property type="component" value="Unassembled WGS sequence"/>
</dbReference>
<gene>
    <name evidence="2" type="ORF">BACCOP_00971</name>
</gene>
<dbReference type="HOGENOM" id="CLU_2818203_0_0_10"/>
<feature type="region of interest" description="Disordered" evidence="1">
    <location>
        <begin position="1"/>
        <end position="47"/>
    </location>
</feature>
<protein>
    <submittedName>
        <fullName evidence="2">Uncharacterized protein</fullName>
    </submittedName>
</protein>
<evidence type="ECO:0000256" key="1">
    <source>
        <dbReference type="SAM" id="MobiDB-lite"/>
    </source>
</evidence>